<feature type="compositionally biased region" description="Basic and acidic residues" evidence="1">
    <location>
        <begin position="623"/>
        <end position="636"/>
    </location>
</feature>
<sequence length="1125" mass="129331">MSDTSTDSDDTSLTDWSLVDKNGHLDESDSLSTASSVEVLEDDAEELEDEDETAAHIQRRSPIGAGPVFVLRLSSRESVKRDHKTEGDATPMTSSITMSASASASILSPDSRELQENQIAMNNGMANSTAGSSSLELVKGDNSFHSDVPYQVEEILTCTDDTSEGKDGRETVDPIETVTIESVGSQDERPRNLQDLLAFIAKIVPKTGDEVKMESQSEIKTESDIESAAVMETDPRTKAETLTEDITEAHREIRTECVNKTEIGLQTETTTEAKNNTLLSGLNMPSEFTNKWSLRKDRFIDSLAKVMIDHLTYLTLFFMILLLGINIGFFLAAYQHVKVNEEQQIGLPLMHNDLPRCQEMAKETEKDKLIDITPKDTELHSDSKAIPKSELQKEEKQDSVSQSDHLLADQPCPILVNNKHYSLEEQDHAERGVCHRKIESQSSHMETENAKSKPLVQNLAQTDGMKNPEAFIDTDFPKSPIAVINEKNETKNAQSSDENVNVIVQKMGDNDNNGMDTEVDEDEIEDSTDLSEEDNNEDNFNFDDNDYDDDETYADEDDSMVDYDSIDNYKPDSSKTYPDPKSDNVEGKQTRRKLDNEHKSGFDSSYSYIPEPKHAKPNLETGGKQEKESLKYDKGDNSGGPSGARENKWMDTMLDMWNKTRASVTNVTKQIQETWQQVKNLSVDLWEKNQPYVEKLQQQLGSTMEEASHSLQKKFEKATRKIQKVTRRWFRGKDSDVDVAEDDSYEEDAINLDHAKTSRRPFNEEVKNDGGPKATKQEKKRDQAYQPPLANAHAKTPRPDKNHFNRMEKGSPEHKHNTKLNKDHGSYGDCQRRRKHDTTQEHCGRHSKHAENKFKRACKKNFLVLFRYVNKVNRNDLSRYINLNKGDQIFYSFSKFKDQFGLDILTDEIQNWFTCQSEFWEIWGEWYFGGHYHGSRQGIRDMKCIQYLKCWQIEEMDPAYFTAQKCRKRDYRDKMKKLLNDPCADYQPIEYGRTGNPKWDSKPIDKPQMPHSEKDGDYSENKREKKQTGLNRVRNMQRNKVNKDPSDSMDDDKKNVEGDWYLQLASEREYSRTKENDWYLQRLERTHENLDDENKVKQESAWLFERAAKRKVLRGDNEYIKNLDE</sequence>
<feature type="region of interest" description="Disordered" evidence="1">
    <location>
        <begin position="994"/>
        <end position="1055"/>
    </location>
</feature>
<keyword evidence="2" id="KW-1133">Transmembrane helix</keyword>
<proteinExistence type="predicted"/>
<feature type="compositionally biased region" description="Basic and acidic residues" evidence="1">
    <location>
        <begin position="1041"/>
        <end position="1055"/>
    </location>
</feature>
<feature type="compositionally biased region" description="Basic and acidic residues" evidence="1">
    <location>
        <begin position="567"/>
        <end position="601"/>
    </location>
</feature>
<dbReference type="EMBL" id="JBJQND010000009">
    <property type="protein sequence ID" value="KAL3867124.1"/>
    <property type="molecule type" value="Genomic_DNA"/>
</dbReference>
<feature type="region of interest" description="Disordered" evidence="1">
    <location>
        <begin position="21"/>
        <end position="61"/>
    </location>
</feature>
<feature type="compositionally biased region" description="Basic and acidic residues" evidence="1">
    <location>
        <begin position="1011"/>
        <end position="1027"/>
    </location>
</feature>
<feature type="region of interest" description="Disordered" evidence="1">
    <location>
        <begin position="507"/>
        <end position="647"/>
    </location>
</feature>
<keyword evidence="4" id="KW-1185">Reference proteome</keyword>
<evidence type="ECO:0000256" key="1">
    <source>
        <dbReference type="SAM" id="MobiDB-lite"/>
    </source>
</evidence>
<feature type="region of interest" description="Disordered" evidence="1">
    <location>
        <begin position="373"/>
        <end position="404"/>
    </location>
</feature>
<feature type="compositionally biased region" description="Polar residues" evidence="1">
    <location>
        <begin position="1028"/>
        <end position="1039"/>
    </location>
</feature>
<feature type="compositionally biased region" description="Basic and acidic residues" evidence="1">
    <location>
        <begin position="373"/>
        <end position="398"/>
    </location>
</feature>
<comment type="caution">
    <text evidence="3">The sequence shown here is derived from an EMBL/GenBank/DDBJ whole genome shotgun (WGS) entry which is preliminary data.</text>
</comment>
<feature type="compositionally biased region" description="Acidic residues" evidence="1">
    <location>
        <begin position="517"/>
        <end position="565"/>
    </location>
</feature>
<feature type="transmembrane region" description="Helical" evidence="2">
    <location>
        <begin position="311"/>
        <end position="334"/>
    </location>
</feature>
<feature type="region of interest" description="Disordered" evidence="1">
    <location>
        <begin position="750"/>
        <end position="844"/>
    </location>
</feature>
<feature type="compositionally biased region" description="Basic and acidic residues" evidence="1">
    <location>
        <begin position="74"/>
        <end position="87"/>
    </location>
</feature>
<feature type="compositionally biased region" description="Low complexity" evidence="1">
    <location>
        <begin position="89"/>
        <end position="100"/>
    </location>
</feature>
<dbReference type="AlphaFoldDB" id="A0ABD3VZR6"/>
<organism evidence="3 4">
    <name type="scientific">Sinanodonta woodiana</name>
    <name type="common">Chinese pond mussel</name>
    <name type="synonym">Anodonta woodiana</name>
    <dbReference type="NCBI Taxonomy" id="1069815"/>
    <lineage>
        <taxon>Eukaryota</taxon>
        <taxon>Metazoa</taxon>
        <taxon>Spiralia</taxon>
        <taxon>Lophotrochozoa</taxon>
        <taxon>Mollusca</taxon>
        <taxon>Bivalvia</taxon>
        <taxon>Autobranchia</taxon>
        <taxon>Heteroconchia</taxon>
        <taxon>Palaeoheterodonta</taxon>
        <taxon>Unionida</taxon>
        <taxon>Unionoidea</taxon>
        <taxon>Unionidae</taxon>
        <taxon>Unioninae</taxon>
        <taxon>Sinanodonta</taxon>
    </lineage>
</organism>
<evidence type="ECO:0000256" key="2">
    <source>
        <dbReference type="SAM" id="Phobius"/>
    </source>
</evidence>
<feature type="compositionally biased region" description="Acidic residues" evidence="1">
    <location>
        <begin position="39"/>
        <end position="52"/>
    </location>
</feature>
<gene>
    <name evidence="3" type="ORF">ACJMK2_044353</name>
</gene>
<accession>A0ABD3VZR6</accession>
<feature type="region of interest" description="Disordered" evidence="1">
    <location>
        <begin position="74"/>
        <end position="100"/>
    </location>
</feature>
<keyword evidence="2" id="KW-0812">Transmembrane</keyword>
<protein>
    <submittedName>
        <fullName evidence="3">Uncharacterized protein</fullName>
    </submittedName>
</protein>
<name>A0ABD3VZR6_SINWO</name>
<feature type="compositionally biased region" description="Basic and acidic residues" evidence="1">
    <location>
        <begin position="751"/>
        <end position="783"/>
    </location>
</feature>
<dbReference type="Gene3D" id="1.20.120.20">
    <property type="entry name" value="Apolipoprotein"/>
    <property type="match status" value="1"/>
</dbReference>
<reference evidence="3 4" key="1">
    <citation type="submission" date="2024-11" db="EMBL/GenBank/DDBJ databases">
        <title>Chromosome-level genome assembly of the freshwater bivalve Anodonta woodiana.</title>
        <authorList>
            <person name="Chen X."/>
        </authorList>
    </citation>
    <scope>NUCLEOTIDE SEQUENCE [LARGE SCALE GENOMIC DNA]</scope>
    <source>
        <strain evidence="3">MN2024</strain>
        <tissue evidence="3">Gills</tissue>
    </source>
</reference>
<dbReference type="Proteomes" id="UP001634394">
    <property type="component" value="Unassembled WGS sequence"/>
</dbReference>
<evidence type="ECO:0000313" key="4">
    <source>
        <dbReference type="Proteomes" id="UP001634394"/>
    </source>
</evidence>
<keyword evidence="2" id="KW-0472">Membrane</keyword>
<dbReference type="EMBL" id="JBJQND010000009">
    <property type="protein sequence ID" value="KAL3867125.1"/>
    <property type="molecule type" value="Genomic_DNA"/>
</dbReference>
<feature type="compositionally biased region" description="Basic and acidic residues" evidence="1">
    <location>
        <begin position="797"/>
        <end position="826"/>
    </location>
</feature>
<evidence type="ECO:0000313" key="3">
    <source>
        <dbReference type="EMBL" id="KAL3867124.1"/>
    </source>
</evidence>